<dbReference type="PANTHER" id="PTHR44943:SF4">
    <property type="entry name" value="TPR REPEAT-CONTAINING PROTEIN MJ0798"/>
    <property type="match status" value="1"/>
</dbReference>
<feature type="repeat" description="TPR" evidence="3">
    <location>
        <begin position="106"/>
        <end position="139"/>
    </location>
</feature>
<keyword evidence="2 3" id="KW-0802">TPR repeat</keyword>
<name>A0AAU8M2J8_9BACT</name>
<proteinExistence type="predicted"/>
<dbReference type="EMBL" id="CP159373">
    <property type="protein sequence ID" value="XCN75425.1"/>
    <property type="molecule type" value="Genomic_DNA"/>
</dbReference>
<evidence type="ECO:0000256" key="4">
    <source>
        <dbReference type="SAM" id="SignalP"/>
    </source>
</evidence>
<dbReference type="InterPro" id="IPR051685">
    <property type="entry name" value="Ycf3/AcsC/BcsC/TPR_MFPF"/>
</dbReference>
<dbReference type="SMART" id="SM00028">
    <property type="entry name" value="TPR"/>
    <property type="match status" value="4"/>
</dbReference>
<dbReference type="PROSITE" id="PS50005">
    <property type="entry name" value="TPR"/>
    <property type="match status" value="1"/>
</dbReference>
<dbReference type="Pfam" id="PF13424">
    <property type="entry name" value="TPR_12"/>
    <property type="match status" value="1"/>
</dbReference>
<accession>A0AAU8M2J8</accession>
<dbReference type="AlphaFoldDB" id="A0AAU8M2J8"/>
<evidence type="ECO:0000256" key="3">
    <source>
        <dbReference type="PROSITE-ProRule" id="PRU00339"/>
    </source>
</evidence>
<feature type="chain" id="PRO_5043762031" evidence="4">
    <location>
        <begin position="21"/>
        <end position="308"/>
    </location>
</feature>
<dbReference type="InterPro" id="IPR019734">
    <property type="entry name" value="TPR_rpt"/>
</dbReference>
<dbReference type="InterPro" id="IPR011990">
    <property type="entry name" value="TPR-like_helical_dom_sf"/>
</dbReference>
<dbReference type="PANTHER" id="PTHR44943">
    <property type="entry name" value="CELLULOSE SYNTHASE OPERON PROTEIN C"/>
    <property type="match status" value="1"/>
</dbReference>
<keyword evidence="1" id="KW-0677">Repeat</keyword>
<evidence type="ECO:0000313" key="5">
    <source>
        <dbReference type="EMBL" id="XCN75425.1"/>
    </source>
</evidence>
<dbReference type="SUPFAM" id="SSF48452">
    <property type="entry name" value="TPR-like"/>
    <property type="match status" value="1"/>
</dbReference>
<protein>
    <submittedName>
        <fullName evidence="5">Tetratricopeptide repeat protein</fullName>
    </submittedName>
</protein>
<keyword evidence="4" id="KW-0732">Signal</keyword>
<gene>
    <name evidence="5" type="ORF">Q3M24_09240</name>
</gene>
<feature type="signal peptide" evidence="4">
    <location>
        <begin position="1"/>
        <end position="20"/>
    </location>
</feature>
<reference evidence="5" key="2">
    <citation type="submission" date="2024-06" db="EMBL/GenBank/DDBJ databases">
        <authorList>
            <person name="Plum-Jensen L.E."/>
            <person name="Schramm A."/>
            <person name="Marshall I.P.G."/>
        </authorList>
    </citation>
    <scope>NUCLEOTIDE SEQUENCE</scope>
    <source>
        <strain evidence="5">Rat1</strain>
    </source>
</reference>
<reference evidence="5" key="1">
    <citation type="journal article" date="2024" name="Syst. Appl. Microbiol.">
        <title>First single-strain enrichments of Electrothrix cable bacteria, description of E. aestuarii sp. nov. and E. rattekaaiensis sp. nov., and proposal of a cable bacteria taxonomy following the rules of the SeqCode.</title>
        <authorList>
            <person name="Plum-Jensen L.E."/>
            <person name="Schramm A."/>
            <person name="Marshall I.P.G."/>
        </authorList>
    </citation>
    <scope>NUCLEOTIDE SEQUENCE</scope>
    <source>
        <strain evidence="5">Rat1</strain>
    </source>
</reference>
<dbReference type="Gene3D" id="1.25.40.10">
    <property type="entry name" value="Tetratricopeptide repeat domain"/>
    <property type="match status" value="1"/>
</dbReference>
<evidence type="ECO:0000256" key="2">
    <source>
        <dbReference type="ARBA" id="ARBA00022803"/>
    </source>
</evidence>
<dbReference type="KEGG" id="eaj:Q3M24_09240"/>
<evidence type="ECO:0000256" key="1">
    <source>
        <dbReference type="ARBA" id="ARBA00022737"/>
    </source>
</evidence>
<sequence>MPARGQQLFALILLVQTAIAQETAQKDVPAEAAAQLAVAETYKNRKLLEQSRQEYSELLKKYPNSFSIAYDYGRLLAQMKEYQESAKILEAALKLGSDSSGQLLDPSLYNTLGYVHLRMGEFDQALEYFKMATAPEIYKRLSESTRMKIHNNTGFALMLIDRYEEALDEFAKARDMGSQIAVKNIDKVNSLIETQEKQNPDLPGIFAVVIHSTKSIKQLDTLASTLTEKIQKAAPKAKQQELNNPVIYVMNNGMYVITLASNSSYAKARALLAVVKKVIPDAFVSSTTNWELYQIAGAQVPTQEAPGK</sequence>
<organism evidence="5">
    <name type="scientific">Candidatus Electrothrix aestuarii</name>
    <dbReference type="NCBI Taxonomy" id="3062594"/>
    <lineage>
        <taxon>Bacteria</taxon>
        <taxon>Pseudomonadati</taxon>
        <taxon>Thermodesulfobacteriota</taxon>
        <taxon>Desulfobulbia</taxon>
        <taxon>Desulfobulbales</taxon>
        <taxon>Desulfobulbaceae</taxon>
        <taxon>Candidatus Electrothrix</taxon>
    </lineage>
</organism>